<keyword evidence="1" id="KW-0812">Transmembrane</keyword>
<dbReference type="AlphaFoldDB" id="K9ZZN3"/>
<accession>K9ZZN3</accession>
<dbReference type="KEGG" id="dpd:Deipe_1076"/>
<organism evidence="2 3">
    <name type="scientific">Deinococcus peraridilitoris (strain DSM 19664 / LMG 22246 / CIP 109416 / KR-200)</name>
    <dbReference type="NCBI Taxonomy" id="937777"/>
    <lineage>
        <taxon>Bacteria</taxon>
        <taxon>Thermotogati</taxon>
        <taxon>Deinococcota</taxon>
        <taxon>Deinococci</taxon>
        <taxon>Deinococcales</taxon>
        <taxon>Deinococcaceae</taxon>
        <taxon>Deinococcus</taxon>
    </lineage>
</organism>
<name>K9ZZN3_DEIPD</name>
<dbReference type="PATRIC" id="fig|937777.3.peg.1081"/>
<protein>
    <submittedName>
        <fullName evidence="2">Uncharacterized protein</fullName>
    </submittedName>
</protein>
<evidence type="ECO:0000313" key="3">
    <source>
        <dbReference type="Proteomes" id="UP000010467"/>
    </source>
</evidence>
<dbReference type="HOGENOM" id="CLU_3098041_0_0_0"/>
<dbReference type="Proteomes" id="UP000010467">
    <property type="component" value="Chromosome"/>
</dbReference>
<keyword evidence="1" id="KW-1133">Transmembrane helix</keyword>
<keyword evidence="3" id="KW-1185">Reference proteome</keyword>
<feature type="transmembrane region" description="Helical" evidence="1">
    <location>
        <begin position="12"/>
        <end position="45"/>
    </location>
</feature>
<gene>
    <name evidence="2" type="ordered locus">Deipe_1076</name>
</gene>
<dbReference type="EMBL" id="CP003382">
    <property type="protein sequence ID" value="AFZ66639.1"/>
    <property type="molecule type" value="Genomic_DNA"/>
</dbReference>
<evidence type="ECO:0000313" key="2">
    <source>
        <dbReference type="EMBL" id="AFZ66639.1"/>
    </source>
</evidence>
<proteinExistence type="predicted"/>
<keyword evidence="1" id="KW-0472">Membrane</keyword>
<reference evidence="3" key="1">
    <citation type="submission" date="2012-03" db="EMBL/GenBank/DDBJ databases">
        <title>Complete sequence of chromosome of Deinococcus peraridilitoris DSM 19664.</title>
        <authorList>
            <person name="Lucas S."/>
            <person name="Copeland A."/>
            <person name="Lapidus A."/>
            <person name="Glavina del Rio T."/>
            <person name="Dalin E."/>
            <person name="Tice H."/>
            <person name="Bruce D."/>
            <person name="Goodwin L."/>
            <person name="Pitluck S."/>
            <person name="Peters L."/>
            <person name="Mikhailova N."/>
            <person name="Lu M."/>
            <person name="Kyrpides N."/>
            <person name="Mavromatis K."/>
            <person name="Ivanova N."/>
            <person name="Brettin T."/>
            <person name="Detter J.C."/>
            <person name="Han C."/>
            <person name="Larimer F."/>
            <person name="Land M."/>
            <person name="Hauser L."/>
            <person name="Markowitz V."/>
            <person name="Cheng J.-F."/>
            <person name="Hugenholtz P."/>
            <person name="Woyke T."/>
            <person name="Wu D."/>
            <person name="Pukall R."/>
            <person name="Steenblock K."/>
            <person name="Brambilla E."/>
            <person name="Klenk H.-P."/>
            <person name="Eisen J.A."/>
        </authorList>
    </citation>
    <scope>NUCLEOTIDE SEQUENCE [LARGE SCALE GENOMIC DNA]</scope>
    <source>
        <strain evidence="3">DSM 19664 / LMG 22246 / CIP 109416 / KR-200</strain>
    </source>
</reference>
<dbReference type="RefSeq" id="WP_015234949.1">
    <property type="nucleotide sequence ID" value="NC_019793.1"/>
</dbReference>
<evidence type="ECO:0000256" key="1">
    <source>
        <dbReference type="SAM" id="Phobius"/>
    </source>
</evidence>
<sequence length="51" mass="5780">METLAPWLPWILGILIAFVVLRFVVGIVLRLLTFAVLILVAYWAWRALNGA</sequence>